<evidence type="ECO:0000259" key="10">
    <source>
        <dbReference type="Pfam" id="PF02875"/>
    </source>
</evidence>
<keyword evidence="7" id="KW-0963">Cytoplasm</keyword>
<dbReference type="Proteomes" id="UP000095517">
    <property type="component" value="Unassembled WGS sequence"/>
</dbReference>
<dbReference type="Gene3D" id="3.40.1190.10">
    <property type="entry name" value="Mur-like, catalytic domain"/>
    <property type="match status" value="1"/>
</dbReference>
<gene>
    <name evidence="7 12" type="primary">murE</name>
    <name evidence="12" type="ORF">ERS852397_01020</name>
</gene>
<keyword evidence="3 7" id="KW-0133">Cell shape</keyword>
<dbReference type="InterPro" id="IPR035911">
    <property type="entry name" value="MurE/MurF_N"/>
</dbReference>
<feature type="binding site" evidence="7">
    <location>
        <position position="455"/>
    </location>
    <ligand>
        <name>meso-2,6-diaminopimelate</name>
        <dbReference type="ChEBI" id="CHEBI:57791"/>
    </ligand>
</feature>
<organism evidence="12 13">
    <name type="scientific">Bacteroides finegoldii</name>
    <dbReference type="NCBI Taxonomy" id="338188"/>
    <lineage>
        <taxon>Bacteria</taxon>
        <taxon>Pseudomonadati</taxon>
        <taxon>Bacteroidota</taxon>
        <taxon>Bacteroidia</taxon>
        <taxon>Bacteroidales</taxon>
        <taxon>Bacteroidaceae</taxon>
        <taxon>Bacteroides</taxon>
    </lineage>
</organism>
<evidence type="ECO:0000256" key="5">
    <source>
        <dbReference type="ARBA" id="ARBA00023306"/>
    </source>
</evidence>
<dbReference type="STRING" id="338188.ERS852397_01020"/>
<dbReference type="Gene3D" id="3.40.1390.10">
    <property type="entry name" value="MurE/MurF, N-terminal domain"/>
    <property type="match status" value="1"/>
</dbReference>
<feature type="binding site" evidence="7">
    <location>
        <position position="378"/>
    </location>
    <ligand>
        <name>meso-2,6-diaminopimelate</name>
        <dbReference type="ChEBI" id="CHEBI:57791"/>
    </ligand>
</feature>
<evidence type="ECO:0000259" key="11">
    <source>
        <dbReference type="Pfam" id="PF08245"/>
    </source>
</evidence>
<evidence type="ECO:0000259" key="9">
    <source>
        <dbReference type="Pfam" id="PF01225"/>
    </source>
</evidence>
<comment type="pathway">
    <text evidence="7 8">Cell wall biogenesis; peptidoglycan biosynthesis.</text>
</comment>
<evidence type="ECO:0000313" key="13">
    <source>
        <dbReference type="Proteomes" id="UP000095517"/>
    </source>
</evidence>
<dbReference type="EC" id="6.3.2.13" evidence="7"/>
<dbReference type="NCBIfam" id="TIGR01085">
    <property type="entry name" value="murE"/>
    <property type="match status" value="1"/>
</dbReference>
<dbReference type="Gene3D" id="3.90.190.20">
    <property type="entry name" value="Mur ligase, C-terminal domain"/>
    <property type="match status" value="1"/>
</dbReference>
<dbReference type="GO" id="GO:0005737">
    <property type="term" value="C:cytoplasm"/>
    <property type="evidence" value="ECO:0007669"/>
    <property type="project" value="UniProtKB-SubCell"/>
</dbReference>
<evidence type="ECO:0000256" key="8">
    <source>
        <dbReference type="RuleBase" id="RU004135"/>
    </source>
</evidence>
<dbReference type="GO" id="GO:0009252">
    <property type="term" value="P:peptidoglycan biosynthetic process"/>
    <property type="evidence" value="ECO:0007669"/>
    <property type="project" value="UniProtKB-UniRule"/>
</dbReference>
<dbReference type="NCBIfam" id="NF001124">
    <property type="entry name" value="PRK00139.1-2"/>
    <property type="match status" value="1"/>
</dbReference>
<feature type="modified residue" description="N6-carboxylysine" evidence="7">
    <location>
        <position position="220"/>
    </location>
</feature>
<dbReference type="UniPathway" id="UPA00219"/>
<dbReference type="AlphaFoldDB" id="A0A174APV3"/>
<dbReference type="InterPro" id="IPR036565">
    <property type="entry name" value="Mur-like_cat_sf"/>
</dbReference>
<feature type="domain" description="Mur ligase central" evidence="11">
    <location>
        <begin position="109"/>
        <end position="305"/>
    </location>
</feature>
<dbReference type="PANTHER" id="PTHR23135">
    <property type="entry name" value="MUR LIGASE FAMILY MEMBER"/>
    <property type="match status" value="1"/>
</dbReference>
<dbReference type="Pfam" id="PF08245">
    <property type="entry name" value="Mur_ligase_M"/>
    <property type="match status" value="1"/>
</dbReference>
<feature type="binding site" evidence="7">
    <location>
        <position position="180"/>
    </location>
    <ligand>
        <name>UDP-N-acetyl-alpha-D-muramoyl-L-alanyl-D-glutamate</name>
        <dbReference type="ChEBI" id="CHEBI:83900"/>
    </ligand>
</feature>
<feature type="domain" description="Mur ligase C-terminal" evidence="10">
    <location>
        <begin position="327"/>
        <end position="457"/>
    </location>
</feature>
<dbReference type="GO" id="GO:0008765">
    <property type="term" value="F:UDP-N-acetylmuramoylalanyl-D-glutamate-2,6-diaminopimelate ligase activity"/>
    <property type="evidence" value="ECO:0007669"/>
    <property type="project" value="UniProtKB-UniRule"/>
</dbReference>
<evidence type="ECO:0000256" key="6">
    <source>
        <dbReference type="ARBA" id="ARBA00023316"/>
    </source>
</evidence>
<dbReference type="GO" id="GO:0071555">
    <property type="term" value="P:cell wall organization"/>
    <property type="evidence" value="ECO:0007669"/>
    <property type="project" value="UniProtKB-KW"/>
</dbReference>
<comment type="PTM">
    <text evidence="7">Carboxylation is probably crucial for Mg(2+) binding and, consequently, for the gamma-phosphate positioning of ATP.</text>
</comment>
<keyword evidence="7 12" id="KW-0436">Ligase</keyword>
<reference evidence="12 13" key="1">
    <citation type="submission" date="2015-09" db="EMBL/GenBank/DDBJ databases">
        <authorList>
            <consortium name="Pathogen Informatics"/>
        </authorList>
    </citation>
    <scope>NUCLEOTIDE SEQUENCE [LARGE SCALE GENOMIC DNA]</scope>
    <source>
        <strain evidence="12 13">2789STDY5608840</strain>
    </source>
</reference>
<dbReference type="GO" id="GO:0051301">
    <property type="term" value="P:cell division"/>
    <property type="evidence" value="ECO:0007669"/>
    <property type="project" value="UniProtKB-KW"/>
</dbReference>
<dbReference type="InterPro" id="IPR005761">
    <property type="entry name" value="UDP-N-AcMur-Glu-dNH2Pim_ligase"/>
</dbReference>
<dbReference type="HAMAP" id="MF_00208">
    <property type="entry name" value="MurE"/>
    <property type="match status" value="1"/>
</dbReference>
<dbReference type="InterPro" id="IPR036615">
    <property type="entry name" value="Mur_ligase_C_dom_sf"/>
</dbReference>
<evidence type="ECO:0000256" key="1">
    <source>
        <dbReference type="ARBA" id="ARBA00005898"/>
    </source>
</evidence>
<dbReference type="SUPFAM" id="SSF53623">
    <property type="entry name" value="MurD-like peptide ligases, catalytic domain"/>
    <property type="match status" value="1"/>
</dbReference>
<dbReference type="PANTHER" id="PTHR23135:SF4">
    <property type="entry name" value="UDP-N-ACETYLMURAMOYL-L-ALANYL-D-GLUTAMATE--2,6-DIAMINOPIMELATE LIGASE MURE HOMOLOG, CHLOROPLASTIC"/>
    <property type="match status" value="1"/>
</dbReference>
<feature type="binding site" evidence="7">
    <location>
        <position position="30"/>
    </location>
    <ligand>
        <name>UDP-N-acetyl-alpha-D-muramoyl-L-alanyl-D-glutamate</name>
        <dbReference type="ChEBI" id="CHEBI:83900"/>
    </ligand>
</feature>
<keyword evidence="6 7" id="KW-0961">Cell wall biogenesis/degradation</keyword>
<dbReference type="GO" id="GO:0005524">
    <property type="term" value="F:ATP binding"/>
    <property type="evidence" value="ECO:0007669"/>
    <property type="project" value="UniProtKB-UniRule"/>
</dbReference>
<dbReference type="SUPFAM" id="SSF53244">
    <property type="entry name" value="MurD-like peptide ligases, peptide-binding domain"/>
    <property type="match status" value="1"/>
</dbReference>
<keyword evidence="7" id="KW-0067">ATP-binding</keyword>
<evidence type="ECO:0000313" key="12">
    <source>
        <dbReference type="EMBL" id="CUN89630.1"/>
    </source>
</evidence>
<feature type="binding site" evidence="7">
    <location>
        <begin position="402"/>
        <end position="405"/>
    </location>
    <ligand>
        <name>meso-2,6-diaminopimelate</name>
        <dbReference type="ChEBI" id="CHEBI:57791"/>
    </ligand>
</feature>
<dbReference type="Pfam" id="PF02875">
    <property type="entry name" value="Mur_ligase_C"/>
    <property type="match status" value="1"/>
</dbReference>
<comment type="caution">
    <text evidence="7">Lacks conserved residue(s) required for the propagation of feature annotation.</text>
</comment>
<evidence type="ECO:0000256" key="2">
    <source>
        <dbReference type="ARBA" id="ARBA00022618"/>
    </source>
</evidence>
<feature type="binding site" evidence="7">
    <location>
        <position position="186"/>
    </location>
    <ligand>
        <name>UDP-N-acetyl-alpha-D-muramoyl-L-alanyl-D-glutamate</name>
        <dbReference type="ChEBI" id="CHEBI:83900"/>
    </ligand>
</feature>
<evidence type="ECO:0000256" key="4">
    <source>
        <dbReference type="ARBA" id="ARBA00022984"/>
    </source>
</evidence>
<keyword evidence="7" id="KW-0460">Magnesium</keyword>
<evidence type="ECO:0000256" key="3">
    <source>
        <dbReference type="ARBA" id="ARBA00022960"/>
    </source>
</evidence>
<feature type="short sequence motif" description="Meso-diaminopimelate recognition motif" evidence="7">
    <location>
        <begin position="402"/>
        <end position="405"/>
    </location>
</feature>
<protein>
    <recommendedName>
        <fullName evidence="7">UDP-N-acetylmuramoyl-L-alanyl-D-glutamate--2,6-diaminopimelate ligase</fullName>
        <ecNumber evidence="7">6.3.2.13</ecNumber>
    </recommendedName>
    <alternativeName>
        <fullName evidence="7">Meso-A2pm-adding enzyme</fullName>
    </alternativeName>
    <alternativeName>
        <fullName evidence="7">Meso-diaminopimelate-adding enzyme</fullName>
    </alternativeName>
    <alternativeName>
        <fullName evidence="7">UDP-MurNAc-L-Ala-D-Glu:meso-diaminopimelate ligase</fullName>
    </alternativeName>
    <alternativeName>
        <fullName evidence="7">UDP-MurNAc-tripeptide synthetase</fullName>
    </alternativeName>
    <alternativeName>
        <fullName evidence="7">UDP-N-acetylmuramyl-tripeptide synthetase</fullName>
    </alternativeName>
</protein>
<comment type="catalytic activity">
    <reaction evidence="7">
        <text>UDP-N-acetyl-alpha-D-muramoyl-L-alanyl-D-glutamate + meso-2,6-diaminopimelate + ATP = UDP-N-acetyl-alpha-D-muramoyl-L-alanyl-gamma-D-glutamyl-meso-2,6-diaminopimelate + ADP + phosphate + H(+)</text>
        <dbReference type="Rhea" id="RHEA:23676"/>
        <dbReference type="ChEBI" id="CHEBI:15378"/>
        <dbReference type="ChEBI" id="CHEBI:30616"/>
        <dbReference type="ChEBI" id="CHEBI:43474"/>
        <dbReference type="ChEBI" id="CHEBI:57791"/>
        <dbReference type="ChEBI" id="CHEBI:83900"/>
        <dbReference type="ChEBI" id="CHEBI:83905"/>
        <dbReference type="ChEBI" id="CHEBI:456216"/>
        <dbReference type="EC" id="6.3.2.13"/>
    </reaction>
</comment>
<evidence type="ECO:0000256" key="7">
    <source>
        <dbReference type="HAMAP-Rule" id="MF_00208"/>
    </source>
</evidence>
<comment type="function">
    <text evidence="7">Catalyzes the addition of meso-diaminopimelic acid to the nucleotide precursor UDP-N-acetylmuramoyl-L-alanyl-D-glutamate (UMAG) in the biosynthesis of bacterial cell-wall peptidoglycan.</text>
</comment>
<feature type="binding site" evidence="7">
    <location>
        <position position="459"/>
    </location>
    <ligand>
        <name>meso-2,6-diaminopimelate</name>
        <dbReference type="ChEBI" id="CHEBI:57791"/>
    </ligand>
</feature>
<comment type="similarity">
    <text evidence="1 7">Belongs to the MurCDEF family. MurE subfamily.</text>
</comment>
<comment type="cofactor">
    <cofactor evidence="7">
        <name>Mg(2+)</name>
        <dbReference type="ChEBI" id="CHEBI:18420"/>
    </cofactor>
</comment>
<name>A0A174APV3_9BACE</name>
<dbReference type="GO" id="GO:0000287">
    <property type="term" value="F:magnesium ion binding"/>
    <property type="evidence" value="ECO:0007669"/>
    <property type="project" value="UniProtKB-UniRule"/>
</dbReference>
<keyword evidence="5 7" id="KW-0131">Cell cycle</keyword>
<accession>A0A174APV3</accession>
<dbReference type="Pfam" id="PF01225">
    <property type="entry name" value="Mur_ligase"/>
    <property type="match status" value="1"/>
</dbReference>
<sequence length="483" mass="52944">MLLNELLKAIQPVQIAGDSNIEIAGINIDSRLVEAGQLFMAMRGTQADGHAYIPAAISKGATAILCEDMPEKPVEGITYIQVKDSEDAVGKIATTFYGDPTSKLELVGVTGTNGKTTIATLLYNTFRYFGYKVGLISTVCNYIDDEPIPTEHTTPDPITLNRLLGRMADEGCKYAFMEVSSHSIAQKRISGLKFAGGIFTNLTRDHLDYHKTVENYLKAKKKFFDDLPKNAFSLANLDDKNGLVMTQNTRSKVYTYSLRSLSDFKGRVLESHFEGMLLDFNNHELAVQFIGKFNASNLLAVFGAAVLLGKKEEDVLVALSTLHPVAGRFDAVRSKDGVTAIVDYAHTPDALTNVLNAIHGVLEGKGKVITVVGAGGNRDKGKRPIMAKEAAKASDRVIITSDNPRFEEPQDIINDMLAGLDAEDMRKTLSIADRKEAIRTACMLAEKGDVILIAGKGHENYQEIKGVKHHFDDKEEVKRMLND</sequence>
<feature type="binding site" evidence="7">
    <location>
        <begin position="111"/>
        <end position="117"/>
    </location>
    <ligand>
        <name>ATP</name>
        <dbReference type="ChEBI" id="CHEBI:30616"/>
    </ligand>
</feature>
<dbReference type="NCBIfam" id="NF001126">
    <property type="entry name" value="PRK00139.1-4"/>
    <property type="match status" value="1"/>
</dbReference>
<dbReference type="RefSeq" id="WP_055278599.1">
    <property type="nucleotide sequence ID" value="NZ_CABIXA010000004.1"/>
</dbReference>
<proteinExistence type="inferred from homology"/>
<feature type="binding site" evidence="7">
    <location>
        <begin position="153"/>
        <end position="154"/>
    </location>
    <ligand>
        <name>UDP-N-acetyl-alpha-D-muramoyl-L-alanyl-D-glutamate</name>
        <dbReference type="ChEBI" id="CHEBI:83900"/>
    </ligand>
</feature>
<dbReference type="SUPFAM" id="SSF63418">
    <property type="entry name" value="MurE/MurF N-terminal domain"/>
    <property type="match status" value="1"/>
</dbReference>
<dbReference type="GO" id="GO:0008360">
    <property type="term" value="P:regulation of cell shape"/>
    <property type="evidence" value="ECO:0007669"/>
    <property type="project" value="UniProtKB-KW"/>
</dbReference>
<keyword evidence="7" id="KW-0547">Nucleotide-binding</keyword>
<comment type="subcellular location">
    <subcellularLocation>
        <location evidence="7 8">Cytoplasm</location>
    </subcellularLocation>
</comment>
<feature type="domain" description="Mur ligase N-terminal catalytic" evidence="9">
    <location>
        <begin position="22"/>
        <end position="97"/>
    </location>
</feature>
<keyword evidence="2 7" id="KW-0132">Cell division</keyword>
<dbReference type="InterPro" id="IPR000713">
    <property type="entry name" value="Mur_ligase_N"/>
</dbReference>
<dbReference type="InterPro" id="IPR013221">
    <property type="entry name" value="Mur_ligase_cen"/>
</dbReference>
<dbReference type="InterPro" id="IPR004101">
    <property type="entry name" value="Mur_ligase_C"/>
</dbReference>
<feature type="binding site" evidence="7">
    <location>
        <position position="188"/>
    </location>
    <ligand>
        <name>UDP-N-acetyl-alpha-D-muramoyl-L-alanyl-D-glutamate</name>
        <dbReference type="ChEBI" id="CHEBI:83900"/>
    </ligand>
</feature>
<keyword evidence="4 7" id="KW-0573">Peptidoglycan synthesis</keyword>
<dbReference type="EMBL" id="CYZH01000004">
    <property type="protein sequence ID" value="CUN89630.1"/>
    <property type="molecule type" value="Genomic_DNA"/>
</dbReference>